<accession>A0A109K2S7</accession>
<comment type="caution">
    <text evidence="1">The sequence shown here is derived from an EMBL/GenBank/DDBJ whole genome shotgun (WGS) entry which is preliminary data.</text>
</comment>
<dbReference type="EMBL" id="LNCD01000012">
    <property type="protein sequence ID" value="KWV59384.1"/>
    <property type="molecule type" value="Genomic_DNA"/>
</dbReference>
<keyword evidence="2" id="KW-1185">Reference proteome</keyword>
<protein>
    <submittedName>
        <fullName evidence="1">Uncharacterized protein</fullName>
    </submittedName>
</protein>
<evidence type="ECO:0000313" key="2">
    <source>
        <dbReference type="Proteomes" id="UP000068164"/>
    </source>
</evidence>
<sequence length="71" mass="7841">MANREASETCREALAESFEALVEKAISSGWSEHEVALALTDLAETYLVKVGARVIIEDSIYSQLALERLKN</sequence>
<organism evidence="1 2">
    <name type="scientific">Rhizobium altiplani</name>
    <dbReference type="NCBI Taxonomy" id="1864509"/>
    <lineage>
        <taxon>Bacteria</taxon>
        <taxon>Pseudomonadati</taxon>
        <taxon>Pseudomonadota</taxon>
        <taxon>Alphaproteobacteria</taxon>
        <taxon>Hyphomicrobiales</taxon>
        <taxon>Rhizobiaceae</taxon>
        <taxon>Rhizobium/Agrobacterium group</taxon>
        <taxon>Rhizobium</taxon>
    </lineage>
</organism>
<reference evidence="1 2" key="1">
    <citation type="submission" date="2015-11" db="EMBL/GenBank/DDBJ databases">
        <title>Draft Genome Sequence of the Strain BR 10423 (Rhizobium sp.) isolated from nodules of Mimosa pudica.</title>
        <authorList>
            <person name="Barauna A.C."/>
            <person name="Zilli J.E."/>
            <person name="Simoes-Araujo J.L."/>
            <person name="Reis V.M."/>
            <person name="James E.K."/>
            <person name="Reis F.B.Jr."/>
            <person name="Rouws L.F."/>
            <person name="Passos S.R."/>
            <person name="Gois S.R."/>
        </authorList>
    </citation>
    <scope>NUCLEOTIDE SEQUENCE [LARGE SCALE GENOMIC DNA]</scope>
    <source>
        <strain evidence="1 2">BR10423</strain>
    </source>
</reference>
<gene>
    <name evidence="1" type="ORF">AS026_28795</name>
</gene>
<dbReference type="AlphaFoldDB" id="A0A109K2S7"/>
<dbReference type="RefSeq" id="WP_025661220.1">
    <property type="nucleotide sequence ID" value="NZ_LNCD01000012.1"/>
</dbReference>
<name>A0A109K2S7_9HYPH</name>
<dbReference type="OrthoDB" id="8403760at2"/>
<evidence type="ECO:0000313" key="1">
    <source>
        <dbReference type="EMBL" id="KWV59384.1"/>
    </source>
</evidence>
<dbReference type="Proteomes" id="UP000068164">
    <property type="component" value="Unassembled WGS sequence"/>
</dbReference>
<proteinExistence type="predicted"/>